<name>A0A2P2PAJ0_RHIMU</name>
<sequence length="23" mass="2630">MANGFVLQGRKPQVLQDKKDGWN</sequence>
<reference evidence="2" key="1">
    <citation type="submission" date="2018-02" db="EMBL/GenBank/DDBJ databases">
        <title>Rhizophora mucronata_Transcriptome.</title>
        <authorList>
            <person name="Meera S.P."/>
            <person name="Sreeshan A."/>
            <person name="Augustine A."/>
        </authorList>
    </citation>
    <scope>NUCLEOTIDE SEQUENCE</scope>
    <source>
        <tissue evidence="2">Leaf</tissue>
    </source>
</reference>
<dbReference type="EMBL" id="GGEC01071284">
    <property type="protein sequence ID" value="MBX51768.1"/>
    <property type="molecule type" value="Transcribed_RNA"/>
</dbReference>
<organism evidence="2">
    <name type="scientific">Rhizophora mucronata</name>
    <name type="common">Asiatic mangrove</name>
    <dbReference type="NCBI Taxonomy" id="61149"/>
    <lineage>
        <taxon>Eukaryota</taxon>
        <taxon>Viridiplantae</taxon>
        <taxon>Streptophyta</taxon>
        <taxon>Embryophyta</taxon>
        <taxon>Tracheophyta</taxon>
        <taxon>Spermatophyta</taxon>
        <taxon>Magnoliopsida</taxon>
        <taxon>eudicotyledons</taxon>
        <taxon>Gunneridae</taxon>
        <taxon>Pentapetalae</taxon>
        <taxon>rosids</taxon>
        <taxon>fabids</taxon>
        <taxon>Malpighiales</taxon>
        <taxon>Rhizophoraceae</taxon>
        <taxon>Rhizophora</taxon>
    </lineage>
</organism>
<accession>A0A2P2PAJ0</accession>
<evidence type="ECO:0000313" key="2">
    <source>
        <dbReference type="EMBL" id="MBX51768.1"/>
    </source>
</evidence>
<proteinExistence type="predicted"/>
<evidence type="ECO:0000256" key="1">
    <source>
        <dbReference type="SAM" id="MobiDB-lite"/>
    </source>
</evidence>
<dbReference type="AlphaFoldDB" id="A0A2P2PAJ0"/>
<feature type="region of interest" description="Disordered" evidence="1">
    <location>
        <begin position="1"/>
        <end position="23"/>
    </location>
</feature>
<protein>
    <submittedName>
        <fullName evidence="2">Uncharacterized protein</fullName>
    </submittedName>
</protein>